<evidence type="ECO:0000313" key="1">
    <source>
        <dbReference type="EMBL" id="EGT41227.1"/>
    </source>
</evidence>
<gene>
    <name evidence="1" type="ORF">CAEBREN_04975</name>
</gene>
<dbReference type="EMBL" id="GL379990">
    <property type="protein sequence ID" value="EGT41227.1"/>
    <property type="molecule type" value="Genomic_DNA"/>
</dbReference>
<reference evidence="2" key="1">
    <citation type="submission" date="2011-07" db="EMBL/GenBank/DDBJ databases">
        <authorList>
            <consortium name="Caenorhabditis brenneri Sequencing and Analysis Consortium"/>
            <person name="Wilson R.K."/>
        </authorList>
    </citation>
    <scope>NUCLEOTIDE SEQUENCE [LARGE SCALE GENOMIC DNA]</scope>
    <source>
        <strain evidence="2">PB2801</strain>
    </source>
</reference>
<evidence type="ECO:0000313" key="2">
    <source>
        <dbReference type="Proteomes" id="UP000008068"/>
    </source>
</evidence>
<proteinExistence type="predicted"/>
<dbReference type="AlphaFoldDB" id="G0NZK9"/>
<keyword evidence="2" id="KW-1185">Reference proteome</keyword>
<accession>G0NZK9</accession>
<dbReference type="HOGENOM" id="CLU_1090806_0_0_1"/>
<dbReference type="InParanoid" id="G0NZK9"/>
<dbReference type="Proteomes" id="UP000008068">
    <property type="component" value="Unassembled WGS sequence"/>
</dbReference>
<organism evidence="2">
    <name type="scientific">Caenorhabditis brenneri</name>
    <name type="common">Nematode worm</name>
    <dbReference type="NCBI Taxonomy" id="135651"/>
    <lineage>
        <taxon>Eukaryota</taxon>
        <taxon>Metazoa</taxon>
        <taxon>Ecdysozoa</taxon>
        <taxon>Nematoda</taxon>
        <taxon>Chromadorea</taxon>
        <taxon>Rhabditida</taxon>
        <taxon>Rhabditina</taxon>
        <taxon>Rhabditomorpha</taxon>
        <taxon>Rhabditoidea</taxon>
        <taxon>Rhabditidae</taxon>
        <taxon>Peloderinae</taxon>
        <taxon>Caenorhabditis</taxon>
    </lineage>
</organism>
<protein>
    <submittedName>
        <fullName evidence="1">Uncharacterized protein</fullName>
    </submittedName>
</protein>
<name>G0NZK9_CAEBE</name>
<sequence>MSDAQPLGLVMNGDTEPQLDIPRNVQDQQGQDQVVAVAGGQAVPIQQVMKEDGEDVEMSGMIKQLHNETVAFFAVQTYVNPVVPRFYYISVYYLYKLDLKMGLRPVKLYELAELVKRSIQDACPHLIVPEFPSLQQVVEALQYLEGGTRESAEGQNFSAFREFSCVFVNYLVFTKAFYERDRSPPPYMHFLHQFCILFYKFNSGTIENKYQWKICELLRPQFPSLPSAHFNCIYTTINNFVQNYDLFVTFTPRSL</sequence>